<sequence>MIKCQISDNCLIIKKLRIIFCKKEKSIFICETSLLPLDSTKSRSGLKVVAKRSPNIFTLSIINLNQNTEINNFFHEIFFLYEKIEDSYLILRNFFFKKERIKIISSCCPKNII</sequence>
<dbReference type="AlphaFoldDB" id="A0A3M7PL99"/>
<protein>
    <submittedName>
        <fullName evidence="1">Uncharacterized protein</fullName>
    </submittedName>
</protein>
<dbReference type="Proteomes" id="UP000276133">
    <property type="component" value="Unassembled WGS sequence"/>
</dbReference>
<dbReference type="EMBL" id="REGN01010004">
    <property type="protein sequence ID" value="RMZ99896.1"/>
    <property type="molecule type" value="Genomic_DNA"/>
</dbReference>
<evidence type="ECO:0000313" key="1">
    <source>
        <dbReference type="EMBL" id="RMZ99896.1"/>
    </source>
</evidence>
<accession>A0A3M7PL99</accession>
<reference evidence="1 2" key="1">
    <citation type="journal article" date="2018" name="Sci. Rep.">
        <title>Genomic signatures of local adaptation to the degree of environmental predictability in rotifers.</title>
        <authorList>
            <person name="Franch-Gras L."/>
            <person name="Hahn C."/>
            <person name="Garcia-Roger E.M."/>
            <person name="Carmona M.J."/>
            <person name="Serra M."/>
            <person name="Gomez A."/>
        </authorList>
    </citation>
    <scope>NUCLEOTIDE SEQUENCE [LARGE SCALE GENOMIC DNA]</scope>
    <source>
        <strain evidence="1">HYR1</strain>
    </source>
</reference>
<organism evidence="1 2">
    <name type="scientific">Brachionus plicatilis</name>
    <name type="common">Marine rotifer</name>
    <name type="synonym">Brachionus muelleri</name>
    <dbReference type="NCBI Taxonomy" id="10195"/>
    <lineage>
        <taxon>Eukaryota</taxon>
        <taxon>Metazoa</taxon>
        <taxon>Spiralia</taxon>
        <taxon>Gnathifera</taxon>
        <taxon>Rotifera</taxon>
        <taxon>Eurotatoria</taxon>
        <taxon>Monogononta</taxon>
        <taxon>Pseudotrocha</taxon>
        <taxon>Ploima</taxon>
        <taxon>Brachionidae</taxon>
        <taxon>Brachionus</taxon>
    </lineage>
</organism>
<gene>
    <name evidence="1" type="ORF">BpHYR1_013390</name>
</gene>
<evidence type="ECO:0000313" key="2">
    <source>
        <dbReference type="Proteomes" id="UP000276133"/>
    </source>
</evidence>
<proteinExistence type="predicted"/>
<comment type="caution">
    <text evidence="1">The sequence shown here is derived from an EMBL/GenBank/DDBJ whole genome shotgun (WGS) entry which is preliminary data.</text>
</comment>
<keyword evidence="2" id="KW-1185">Reference proteome</keyword>
<name>A0A3M7PL99_BRAPC</name>